<evidence type="ECO:0000256" key="1">
    <source>
        <dbReference type="ARBA" id="ARBA00023172"/>
    </source>
</evidence>
<dbReference type="InterPro" id="IPR011010">
    <property type="entry name" value="DNA_brk_join_enz"/>
</dbReference>
<dbReference type="Proteomes" id="UP000286271">
    <property type="component" value="Unassembled WGS sequence"/>
</dbReference>
<dbReference type="SUPFAM" id="SSF56349">
    <property type="entry name" value="DNA breaking-rejoining enzymes"/>
    <property type="match status" value="1"/>
</dbReference>
<dbReference type="AlphaFoldDB" id="A0A414LJL5"/>
<name>A0A414LJL5_9FIRM</name>
<dbReference type="RefSeq" id="WP_118930430.1">
    <property type="nucleotide sequence ID" value="NZ_QSKW01000025.1"/>
</dbReference>
<dbReference type="Pfam" id="PF00589">
    <property type="entry name" value="Phage_integrase"/>
    <property type="match status" value="1"/>
</dbReference>
<organism evidence="3 4">
    <name type="scientific">Roseburia inulinivorans</name>
    <dbReference type="NCBI Taxonomy" id="360807"/>
    <lineage>
        <taxon>Bacteria</taxon>
        <taxon>Bacillati</taxon>
        <taxon>Bacillota</taxon>
        <taxon>Clostridia</taxon>
        <taxon>Lachnospirales</taxon>
        <taxon>Lachnospiraceae</taxon>
        <taxon>Roseburia</taxon>
    </lineage>
</organism>
<proteinExistence type="predicted"/>
<dbReference type="GO" id="GO:0015074">
    <property type="term" value="P:DNA integration"/>
    <property type="evidence" value="ECO:0007669"/>
    <property type="project" value="InterPro"/>
</dbReference>
<comment type="caution">
    <text evidence="3">The sequence shown here is derived from an EMBL/GenBank/DDBJ whole genome shotgun (WGS) entry which is preliminary data.</text>
</comment>
<gene>
    <name evidence="3" type="ORF">DW707_13515</name>
</gene>
<keyword evidence="1" id="KW-0233">DNA recombination</keyword>
<protein>
    <submittedName>
        <fullName evidence="3">Integrase</fullName>
    </submittedName>
</protein>
<feature type="non-terminal residue" evidence="3">
    <location>
        <position position="1"/>
    </location>
</feature>
<evidence type="ECO:0000313" key="3">
    <source>
        <dbReference type="EMBL" id="RHE94829.1"/>
    </source>
</evidence>
<dbReference type="GO" id="GO:0006310">
    <property type="term" value="P:DNA recombination"/>
    <property type="evidence" value="ECO:0007669"/>
    <property type="project" value="UniProtKB-KW"/>
</dbReference>
<dbReference type="EMBL" id="QSKW01000025">
    <property type="protein sequence ID" value="RHE94829.1"/>
    <property type="molecule type" value="Genomic_DNA"/>
</dbReference>
<dbReference type="PANTHER" id="PTHR30349">
    <property type="entry name" value="PHAGE INTEGRASE-RELATED"/>
    <property type="match status" value="1"/>
</dbReference>
<dbReference type="InterPro" id="IPR013762">
    <property type="entry name" value="Integrase-like_cat_sf"/>
</dbReference>
<dbReference type="PROSITE" id="PS51898">
    <property type="entry name" value="TYR_RECOMBINASE"/>
    <property type="match status" value="1"/>
</dbReference>
<feature type="domain" description="Tyr recombinase" evidence="2">
    <location>
        <begin position="12"/>
        <end position="186"/>
    </location>
</feature>
<evidence type="ECO:0000313" key="4">
    <source>
        <dbReference type="Proteomes" id="UP000286271"/>
    </source>
</evidence>
<sequence>DDDIPRMKRDRKLPTVLTKTEISAILDATPNLKHKAMIATMYSGGLRVSEVTHLHYDDISRTNKTIYIRDGKSRSDRYTLLADRTLEILTEYWFQCGRPRGILFPSSWTGDYLTKDSVIQFFRESAKRAGIQKHVSTHCLRHSFASHLFESGCDVKYIQALLGHRDPKSTEVYLHVSNKTLLGIRSPFDEMGGE</sequence>
<dbReference type="InterPro" id="IPR002104">
    <property type="entry name" value="Integrase_catalytic"/>
</dbReference>
<dbReference type="InterPro" id="IPR050090">
    <property type="entry name" value="Tyrosine_recombinase_XerCD"/>
</dbReference>
<dbReference type="Gene3D" id="1.10.443.10">
    <property type="entry name" value="Intergrase catalytic core"/>
    <property type="match status" value="1"/>
</dbReference>
<dbReference type="GO" id="GO:0003677">
    <property type="term" value="F:DNA binding"/>
    <property type="evidence" value="ECO:0007669"/>
    <property type="project" value="InterPro"/>
</dbReference>
<accession>A0A414LJL5</accession>
<dbReference type="PANTHER" id="PTHR30349:SF64">
    <property type="entry name" value="PROPHAGE INTEGRASE INTD-RELATED"/>
    <property type="match status" value="1"/>
</dbReference>
<reference evidence="3 4" key="1">
    <citation type="submission" date="2018-08" db="EMBL/GenBank/DDBJ databases">
        <title>A genome reference for cultivated species of the human gut microbiota.</title>
        <authorList>
            <person name="Zou Y."/>
            <person name="Xue W."/>
            <person name="Luo G."/>
        </authorList>
    </citation>
    <scope>NUCLEOTIDE SEQUENCE [LARGE SCALE GENOMIC DNA]</scope>
    <source>
        <strain evidence="3 4">AM27-11</strain>
    </source>
</reference>
<evidence type="ECO:0000259" key="2">
    <source>
        <dbReference type="PROSITE" id="PS51898"/>
    </source>
</evidence>